<dbReference type="EMBL" id="JBHZQA010000009">
    <property type="protein sequence ID" value="MFE3848936.1"/>
    <property type="molecule type" value="Genomic_DNA"/>
</dbReference>
<sequence length="82" mass="9338">MYTIIELEDNGQDFLELITDQEGVIIDAKPFQKEIWAGGIIPIETMLVVGEELPLHKPPHINYGFLNHKVKSIKKVDSYDSN</sequence>
<evidence type="ECO:0000313" key="1">
    <source>
        <dbReference type="EMBL" id="MFE3848936.1"/>
    </source>
</evidence>
<gene>
    <name evidence="1" type="ORF">ACFX5D_13270</name>
</gene>
<keyword evidence="2" id="KW-1185">Reference proteome</keyword>
<name>A0ABW6HPG2_9FLAO</name>
<dbReference type="RefSeq" id="WP_379858689.1">
    <property type="nucleotide sequence ID" value="NZ_JBHZQA010000009.1"/>
</dbReference>
<dbReference type="Proteomes" id="UP001600039">
    <property type="component" value="Unassembled WGS sequence"/>
</dbReference>
<protein>
    <submittedName>
        <fullName evidence="1">Uncharacterized protein</fullName>
    </submittedName>
</protein>
<comment type="caution">
    <text evidence="1">The sequence shown here is derived from an EMBL/GenBank/DDBJ whole genome shotgun (WGS) entry which is preliminary data.</text>
</comment>
<accession>A0ABW6HPG2</accession>
<proteinExistence type="predicted"/>
<organism evidence="1 2">
    <name type="scientific">Flavobacterium fructosi</name>
    <dbReference type="NCBI Taxonomy" id="3230416"/>
    <lineage>
        <taxon>Bacteria</taxon>
        <taxon>Pseudomonadati</taxon>
        <taxon>Bacteroidota</taxon>
        <taxon>Flavobacteriia</taxon>
        <taxon>Flavobacteriales</taxon>
        <taxon>Flavobacteriaceae</taxon>
        <taxon>Flavobacterium</taxon>
    </lineage>
</organism>
<evidence type="ECO:0000313" key="2">
    <source>
        <dbReference type="Proteomes" id="UP001600039"/>
    </source>
</evidence>
<reference evidence="1 2" key="1">
    <citation type="submission" date="2024-06" db="EMBL/GenBank/DDBJ databases">
        <title>Flavobacterium spp. isolated from glacier.</title>
        <authorList>
            <person name="Han D."/>
        </authorList>
    </citation>
    <scope>NUCLEOTIDE SEQUENCE [LARGE SCALE GENOMIC DNA]</scope>
    <source>
        <strain evidence="1 2">LB3P45</strain>
    </source>
</reference>